<keyword evidence="9 12" id="KW-0472">Membrane</keyword>
<evidence type="ECO:0000256" key="6">
    <source>
        <dbReference type="ARBA" id="ARBA00022692"/>
    </source>
</evidence>
<evidence type="ECO:0000256" key="9">
    <source>
        <dbReference type="ARBA" id="ARBA00023136"/>
    </source>
</evidence>
<protein>
    <recommendedName>
        <fullName evidence="3 12">Photosystem II reaction center protein Z</fullName>
        <shortName evidence="12">PSII-Z</shortName>
    </recommendedName>
</protein>
<comment type="similarity">
    <text evidence="2 12 13">Belongs to the PsbZ family.</text>
</comment>
<keyword evidence="15" id="KW-0934">Plastid</keyword>
<dbReference type="GO" id="GO:0015979">
    <property type="term" value="P:photosynthesis"/>
    <property type="evidence" value="ECO:0007669"/>
    <property type="project" value="UniProtKB-UniRule"/>
</dbReference>
<dbReference type="PANTHER" id="PTHR34971:SF2">
    <property type="entry name" value="PHOTOSYSTEM II REACTION CENTER PROTEIN Z"/>
    <property type="match status" value="1"/>
</dbReference>
<evidence type="ECO:0000256" key="10">
    <source>
        <dbReference type="ARBA" id="ARBA00023276"/>
    </source>
</evidence>
<geneLocation type="chloroplast" evidence="15"/>
<evidence type="ECO:0000256" key="7">
    <source>
        <dbReference type="ARBA" id="ARBA00022989"/>
    </source>
</evidence>
<dbReference type="GO" id="GO:0042549">
    <property type="term" value="P:photosystem II stabilization"/>
    <property type="evidence" value="ECO:0007669"/>
    <property type="project" value="InterPro"/>
</dbReference>
<dbReference type="GO" id="GO:0009535">
    <property type="term" value="C:chloroplast thylakoid membrane"/>
    <property type="evidence" value="ECO:0007669"/>
    <property type="project" value="UniProtKB-SubCell"/>
</dbReference>
<keyword evidence="6 12" id="KW-0812">Transmembrane</keyword>
<evidence type="ECO:0000256" key="2">
    <source>
        <dbReference type="ARBA" id="ARBA00008367"/>
    </source>
</evidence>
<evidence type="ECO:0000256" key="5">
    <source>
        <dbReference type="ARBA" id="ARBA00022531"/>
    </source>
</evidence>
<sequence length="62" mass="6634">MNLIFQLTLLALIGVSFLLVIGVPVVFASPDGWTGNKRTVFSGLGIWVLLVFAVGILNSFVV</sequence>
<dbReference type="InterPro" id="IPR002644">
    <property type="entry name" value="PSII_PsbZ"/>
</dbReference>
<reference evidence="15" key="1">
    <citation type="journal article" date="2014" name="BMC Evol. Biol.">
        <title>Chloroplast phylogenomic analysis resolves deep-level relationships within the green algal class Trebouxiophyceae.</title>
        <authorList>
            <person name="Lemieux C."/>
            <person name="Otis C."/>
            <person name="Turmel M."/>
        </authorList>
    </citation>
    <scope>NUCLEOTIDE SEQUENCE</scope>
</reference>
<dbReference type="GeneID" id="22159569"/>
<dbReference type="AlphaFoldDB" id="A0A097KMC3"/>
<evidence type="ECO:0000256" key="4">
    <source>
        <dbReference type="ARBA" id="ARBA00022469"/>
    </source>
</evidence>
<dbReference type="GO" id="GO:0009539">
    <property type="term" value="C:photosystem II reaction center"/>
    <property type="evidence" value="ECO:0007669"/>
    <property type="project" value="InterPro"/>
</dbReference>
<evidence type="ECO:0000256" key="11">
    <source>
        <dbReference type="ARBA" id="ARBA00038734"/>
    </source>
</evidence>
<keyword evidence="8 12" id="KW-0793">Thylakoid</keyword>
<dbReference type="NCBIfam" id="TIGR03043">
    <property type="entry name" value="PS_II_psbZ"/>
    <property type="match status" value="1"/>
</dbReference>
<evidence type="ECO:0000256" key="12">
    <source>
        <dbReference type="HAMAP-Rule" id="MF_00644"/>
    </source>
</evidence>
<comment type="subunit">
    <text evidence="11 12">PSII is composed of 1 copy each of membrane proteins PsbA, PsbB, PsbC, PsbD, PsbE, PsbF, PsbH, PsbI, PsbJ, PsbK, PsbL, PsbM, PsbT, PsbY, PsbZ, Psb30/Ycf12, at least 3 peripheral proteins of the oxygen-evolving complex and a large number of cofactors. It forms dimeric complexes.</text>
</comment>
<evidence type="ECO:0000256" key="1">
    <source>
        <dbReference type="ARBA" id="ARBA00004141"/>
    </source>
</evidence>
<evidence type="ECO:0000256" key="13">
    <source>
        <dbReference type="RuleBase" id="RU003472"/>
    </source>
</evidence>
<evidence type="ECO:0000256" key="3">
    <source>
        <dbReference type="ARBA" id="ARBA00021665"/>
    </source>
</evidence>
<name>A0A097KMC3_9CHLO</name>
<dbReference type="HAMAP" id="MF_00644">
    <property type="entry name" value="PSII_PsbZ"/>
    <property type="match status" value="1"/>
</dbReference>
<dbReference type="Pfam" id="PF01737">
    <property type="entry name" value="Ycf9"/>
    <property type="match status" value="1"/>
</dbReference>
<keyword evidence="5 12" id="KW-0602">Photosynthesis</keyword>
<dbReference type="EMBL" id="KM462872">
    <property type="protein sequence ID" value="AIT94327.1"/>
    <property type="molecule type" value="Genomic_DNA"/>
</dbReference>
<dbReference type="Gene3D" id="1.10.287.740">
    <property type="entry name" value="Photosystem II PsbZ, reaction centre"/>
    <property type="match status" value="1"/>
</dbReference>
<evidence type="ECO:0000256" key="8">
    <source>
        <dbReference type="ARBA" id="ARBA00023078"/>
    </source>
</evidence>
<accession>A0A097KMC3</accession>
<feature type="transmembrane region" description="Helical" evidence="14">
    <location>
        <begin position="44"/>
        <end position="61"/>
    </location>
</feature>
<keyword evidence="4 12" id="KW-0674">Reaction center</keyword>
<keyword evidence="10 12" id="KW-0604">Photosystem II</keyword>
<dbReference type="InterPro" id="IPR036512">
    <property type="entry name" value="PSII_PsbZ_sf"/>
</dbReference>
<keyword evidence="7 12" id="KW-1133">Transmembrane helix</keyword>
<comment type="function">
    <text evidence="12">May control the interaction of photosystem II (PSII) cores with the light-harvesting antenna, regulates electron flow through the 2 photosystem reaction centers. PSII is a light-driven water plastoquinone oxidoreductase, using light energy to abstract electrons from H(2)O, generating a proton gradient subsequently used for ATP formation.</text>
</comment>
<gene>
    <name evidence="12 15" type="primary">psbZ</name>
</gene>
<evidence type="ECO:0000256" key="14">
    <source>
        <dbReference type="SAM" id="Phobius"/>
    </source>
</evidence>
<dbReference type="SUPFAM" id="SSF161055">
    <property type="entry name" value="PsbZ-like"/>
    <property type="match status" value="1"/>
</dbReference>
<keyword evidence="15" id="KW-0150">Chloroplast</keyword>
<proteinExistence type="inferred from homology"/>
<organism evidence="15">
    <name type="scientific">Xylochloris irregularis</name>
    <dbReference type="NCBI Taxonomy" id="480381"/>
    <lineage>
        <taxon>Eukaryota</taxon>
        <taxon>Viridiplantae</taxon>
        <taxon>Chlorophyta</taxon>
        <taxon>core chlorophytes</taxon>
        <taxon>Trebouxiophyceae</taxon>
        <taxon>Trebouxiophyceae incertae sedis</taxon>
        <taxon>Xylochloris</taxon>
    </lineage>
</organism>
<dbReference type="PANTHER" id="PTHR34971">
    <property type="entry name" value="PHOTOSYSTEM II REACTION CENTER PROTEIN Z"/>
    <property type="match status" value="1"/>
</dbReference>
<evidence type="ECO:0000313" key="15">
    <source>
        <dbReference type="EMBL" id="AIT94327.1"/>
    </source>
</evidence>
<comment type="subcellular location">
    <subcellularLocation>
        <location evidence="1">Membrane</location>
        <topology evidence="1">Multi-pass membrane protein</topology>
    </subcellularLocation>
    <subcellularLocation>
        <location evidence="12">Plastid</location>
        <location evidence="12">Chloroplast thylakoid membrane</location>
        <topology evidence="12">Multi-pass membrane protein</topology>
    </subcellularLocation>
</comment>
<dbReference type="RefSeq" id="YP_009105658.1">
    <property type="nucleotide sequence ID" value="NC_025534.1"/>
</dbReference>
<comment type="function">
    <text evidence="13">Controls the interaction of photosystem II (PSII) cores with the light-harvesting antenna, regulates electron flow through the 2 photosystem reaction centers. PSII is a light-driven water plastoquinone oxidoreductase, using light energy to abstract electrons from H(2)O, generating a proton gradient subsequently used for ATP formation.</text>
</comment>